<dbReference type="PANTHER" id="PTHR36051">
    <property type="entry name" value="DYNAMIN"/>
    <property type="match status" value="1"/>
</dbReference>
<name>A0AAV9CAC6_ACOCL</name>
<evidence type="ECO:0000313" key="3">
    <source>
        <dbReference type="Proteomes" id="UP001180020"/>
    </source>
</evidence>
<gene>
    <name evidence="2" type="ORF">QJS10_CPB20g01372</name>
</gene>
<protein>
    <submittedName>
        <fullName evidence="2">Uncharacterized protein</fullName>
    </submittedName>
</protein>
<keyword evidence="3" id="KW-1185">Reference proteome</keyword>
<comment type="caution">
    <text evidence="2">The sequence shown here is derived from an EMBL/GenBank/DDBJ whole genome shotgun (WGS) entry which is preliminary data.</text>
</comment>
<evidence type="ECO:0000313" key="2">
    <source>
        <dbReference type="EMBL" id="KAK1285614.1"/>
    </source>
</evidence>
<dbReference type="PANTHER" id="PTHR36051:SF2">
    <property type="entry name" value="DYNAMIN"/>
    <property type="match status" value="1"/>
</dbReference>
<dbReference type="Proteomes" id="UP001180020">
    <property type="component" value="Unassembled WGS sequence"/>
</dbReference>
<organism evidence="2 3">
    <name type="scientific">Acorus calamus</name>
    <name type="common">Sweet flag</name>
    <dbReference type="NCBI Taxonomy" id="4465"/>
    <lineage>
        <taxon>Eukaryota</taxon>
        <taxon>Viridiplantae</taxon>
        <taxon>Streptophyta</taxon>
        <taxon>Embryophyta</taxon>
        <taxon>Tracheophyta</taxon>
        <taxon>Spermatophyta</taxon>
        <taxon>Magnoliopsida</taxon>
        <taxon>Liliopsida</taxon>
        <taxon>Acoraceae</taxon>
        <taxon>Acorus</taxon>
    </lineage>
</organism>
<accession>A0AAV9CAC6</accession>
<dbReference type="AlphaFoldDB" id="A0AAV9CAC6"/>
<reference evidence="2" key="1">
    <citation type="journal article" date="2023" name="Nat. Commun.">
        <title>Diploid and tetraploid genomes of Acorus and the evolution of monocots.</title>
        <authorList>
            <person name="Ma L."/>
            <person name="Liu K.W."/>
            <person name="Li Z."/>
            <person name="Hsiao Y.Y."/>
            <person name="Qi Y."/>
            <person name="Fu T."/>
            <person name="Tang G.D."/>
            <person name="Zhang D."/>
            <person name="Sun W.H."/>
            <person name="Liu D.K."/>
            <person name="Li Y."/>
            <person name="Chen G.Z."/>
            <person name="Liu X.D."/>
            <person name="Liao X.Y."/>
            <person name="Jiang Y.T."/>
            <person name="Yu X."/>
            <person name="Hao Y."/>
            <person name="Huang J."/>
            <person name="Zhao X.W."/>
            <person name="Ke S."/>
            <person name="Chen Y.Y."/>
            <person name="Wu W.L."/>
            <person name="Hsu J.L."/>
            <person name="Lin Y.F."/>
            <person name="Huang M.D."/>
            <person name="Li C.Y."/>
            <person name="Huang L."/>
            <person name="Wang Z.W."/>
            <person name="Zhao X."/>
            <person name="Zhong W.Y."/>
            <person name="Peng D.H."/>
            <person name="Ahmad S."/>
            <person name="Lan S."/>
            <person name="Zhang J.S."/>
            <person name="Tsai W.C."/>
            <person name="Van de Peer Y."/>
            <person name="Liu Z.J."/>
        </authorList>
    </citation>
    <scope>NUCLEOTIDE SEQUENCE</scope>
    <source>
        <strain evidence="2">CP</strain>
    </source>
</reference>
<dbReference type="EMBL" id="JAUJYO010000020">
    <property type="protein sequence ID" value="KAK1285614.1"/>
    <property type="molecule type" value="Genomic_DNA"/>
</dbReference>
<feature type="compositionally biased region" description="Polar residues" evidence="1">
    <location>
        <begin position="204"/>
        <end position="215"/>
    </location>
</feature>
<evidence type="ECO:0000256" key="1">
    <source>
        <dbReference type="SAM" id="MobiDB-lite"/>
    </source>
</evidence>
<proteinExistence type="predicted"/>
<feature type="region of interest" description="Disordered" evidence="1">
    <location>
        <begin position="188"/>
        <end position="216"/>
    </location>
</feature>
<reference evidence="2" key="2">
    <citation type="submission" date="2023-06" db="EMBL/GenBank/DDBJ databases">
        <authorList>
            <person name="Ma L."/>
            <person name="Liu K.-W."/>
            <person name="Li Z."/>
            <person name="Hsiao Y.-Y."/>
            <person name="Qi Y."/>
            <person name="Fu T."/>
            <person name="Tang G."/>
            <person name="Zhang D."/>
            <person name="Sun W.-H."/>
            <person name="Liu D.-K."/>
            <person name="Li Y."/>
            <person name="Chen G.-Z."/>
            <person name="Liu X.-D."/>
            <person name="Liao X.-Y."/>
            <person name="Jiang Y.-T."/>
            <person name="Yu X."/>
            <person name="Hao Y."/>
            <person name="Huang J."/>
            <person name="Zhao X.-W."/>
            <person name="Ke S."/>
            <person name="Chen Y.-Y."/>
            <person name="Wu W.-L."/>
            <person name="Hsu J.-L."/>
            <person name="Lin Y.-F."/>
            <person name="Huang M.-D."/>
            <person name="Li C.-Y."/>
            <person name="Huang L."/>
            <person name="Wang Z.-W."/>
            <person name="Zhao X."/>
            <person name="Zhong W.-Y."/>
            <person name="Peng D.-H."/>
            <person name="Ahmad S."/>
            <person name="Lan S."/>
            <person name="Zhang J.-S."/>
            <person name="Tsai W.-C."/>
            <person name="Van De Peer Y."/>
            <person name="Liu Z.-J."/>
        </authorList>
    </citation>
    <scope>NUCLEOTIDE SEQUENCE</scope>
    <source>
        <strain evidence="2">CP</strain>
        <tissue evidence="2">Leaves</tissue>
    </source>
</reference>
<sequence length="324" mass="34788">MENPFSLKVGQVFTGFGVGCGIGIGVGRPIHLGAIPMLQQVMSATRGATDAFSGVGRHVNGSLRRLGVKNLQAGVGCGVGFGHGFGADVEEDTCRAAEEMDSLEETCSSLQSRGIALKSRALHHIQSCVQQAVVKMMVKLGMMPDMSNIKSIIPGPIQSSMGILGQTPGDQLSAGNVLQLSSKIAGSTLHSSSSRNDGRGTAEYSGQSFLPSTSEIPLGSHTEKVIHSFLQNPIMKGEEAVELGELAGKARSENNMLQLLLKHQRVIEELIEENEKLRQVLVEDLSIPASKLHTSSEDRIKSDTPCSDCLECRRRQRRTQRRAT</sequence>